<name>A0ABP0XVF8_9ROSI</name>
<evidence type="ECO:0000256" key="2">
    <source>
        <dbReference type="ARBA" id="ARBA00022729"/>
    </source>
</evidence>
<proteinExistence type="predicted"/>
<feature type="domain" description="Wall-associated receptor kinase galacturonan-binding" evidence="4">
    <location>
        <begin position="43"/>
        <end position="101"/>
    </location>
</feature>
<dbReference type="InterPro" id="IPR025287">
    <property type="entry name" value="WAK_GUB"/>
</dbReference>
<accession>A0ABP0XVF8</accession>
<evidence type="ECO:0000256" key="3">
    <source>
        <dbReference type="SAM" id="SignalP"/>
    </source>
</evidence>
<gene>
    <name evidence="5" type="ORF">CITCOLO1_LOCUS3827</name>
</gene>
<evidence type="ECO:0000313" key="6">
    <source>
        <dbReference type="Proteomes" id="UP001642487"/>
    </source>
</evidence>
<keyword evidence="2 3" id="KW-0732">Signal</keyword>
<dbReference type="Proteomes" id="UP001642487">
    <property type="component" value="Chromosome 10"/>
</dbReference>
<protein>
    <recommendedName>
        <fullName evidence="4">Wall-associated receptor kinase galacturonan-binding domain-containing protein</fullName>
    </recommendedName>
</protein>
<dbReference type="PANTHER" id="PTHR33138:SF79">
    <property type="entry name" value="WALL-ASSOCIATED RECEPTOR KINASE GALACTURONAN-BINDING DOMAIN-CONTAINING PROTEIN"/>
    <property type="match status" value="1"/>
</dbReference>
<comment type="subcellular location">
    <subcellularLocation>
        <location evidence="1">Membrane</location>
        <topology evidence="1">Single-pass membrane protein</topology>
    </subcellularLocation>
</comment>
<feature type="signal peptide" evidence="3">
    <location>
        <begin position="1"/>
        <end position="17"/>
    </location>
</feature>
<dbReference type="EMBL" id="OZ021744">
    <property type="protein sequence ID" value="CAK9312148.1"/>
    <property type="molecule type" value="Genomic_DNA"/>
</dbReference>
<reference evidence="5 6" key="1">
    <citation type="submission" date="2024-03" db="EMBL/GenBank/DDBJ databases">
        <authorList>
            <person name="Gkanogiannis A."/>
            <person name="Becerra Lopez-Lavalle L."/>
        </authorList>
    </citation>
    <scope>NUCLEOTIDE SEQUENCE [LARGE SCALE GENOMIC DNA]</scope>
</reference>
<keyword evidence="6" id="KW-1185">Reference proteome</keyword>
<evidence type="ECO:0000313" key="5">
    <source>
        <dbReference type="EMBL" id="CAK9312148.1"/>
    </source>
</evidence>
<evidence type="ECO:0000256" key="1">
    <source>
        <dbReference type="ARBA" id="ARBA00004167"/>
    </source>
</evidence>
<dbReference type="PANTHER" id="PTHR33138">
    <property type="entry name" value="OS01G0690200 PROTEIN"/>
    <property type="match status" value="1"/>
</dbReference>
<feature type="chain" id="PRO_5045242363" description="Wall-associated receptor kinase galacturonan-binding domain-containing protein" evidence="3">
    <location>
        <begin position="18"/>
        <end position="207"/>
    </location>
</feature>
<organism evidence="5 6">
    <name type="scientific">Citrullus colocynthis</name>
    <name type="common">colocynth</name>
    <dbReference type="NCBI Taxonomy" id="252529"/>
    <lineage>
        <taxon>Eukaryota</taxon>
        <taxon>Viridiplantae</taxon>
        <taxon>Streptophyta</taxon>
        <taxon>Embryophyta</taxon>
        <taxon>Tracheophyta</taxon>
        <taxon>Spermatophyta</taxon>
        <taxon>Magnoliopsida</taxon>
        <taxon>eudicotyledons</taxon>
        <taxon>Gunneridae</taxon>
        <taxon>Pentapetalae</taxon>
        <taxon>rosids</taxon>
        <taxon>fabids</taxon>
        <taxon>Cucurbitales</taxon>
        <taxon>Cucurbitaceae</taxon>
        <taxon>Benincaseae</taxon>
        <taxon>Citrullus</taxon>
    </lineage>
</organism>
<dbReference type="Pfam" id="PF13947">
    <property type="entry name" value="GUB_WAK_bind"/>
    <property type="match status" value="1"/>
</dbReference>
<evidence type="ECO:0000259" key="4">
    <source>
        <dbReference type="Pfam" id="PF13947"/>
    </source>
</evidence>
<sequence>METSVPLFLFSFSFTIAWFDLQLCFSNDANDEFKACGVYYNWGNLVNISYPFWGNERREFCGRREFELNCKENRTTTIQINSIEYNVLKINQSDNRMTIARSDLFDDYCPKNQIETATLDHRLFKYSSNNLWVWYDCPPQQGILEEFMFSCGWNGERSGRANYALEKKDAMNWSKNISGCKMNMEVTITMEVLKEGERTEQWWWKRE</sequence>